<keyword evidence="6" id="KW-1185">Reference proteome</keyword>
<feature type="domain" description="Hydantoinase/oxoprolinase N-terminal" evidence="2">
    <location>
        <begin position="10"/>
        <end position="164"/>
    </location>
</feature>
<sequence length="971" mass="104065">MFYRIGVDVEIVASYKTPTTPDITAGICKAIEGILTPNNIQPADILSINIGTTHFINAIIECDKSKLDRVAVLRLCGPFCREVAPFEEFPPSLRAVIQGHVGYLSGGVEVDGRRIGDIDEGEVLDHARQIRERADKAVVVIGVFSPLDVADITQEEKTKRILEKALPGVNIVVSRSIGNLGFIERENASILNASIVRCGRAVVRNIQLAVMKMGLLACPLYLTQNDGTVMDAHTAASLPIKTFSSGATNSLIGAVFLAGLHLPDSEIDLEKSQVIMVDIGGTSSDFAALSPSGFPRQSTAVVKVGGVRTAFAMPEVLSLGLGGGSIVHVDGDGNVTVGPDSVGYRLQNTAQCFGGDVLTATDIAVAASNSGDSLIKLQWKTSPDDVVVEGAREYMCQVLTRGIERMKASNKDVIALMVGGGSMIQIDEPKCVKRCIKPRFSNVANAVGAAIAKVAGESDCIQIPQGRTSEQMVENVKEQAVRLAIKNGAQPDSVEIVEIDILPVPYTSVGAVRIVAKAVGELGWQKQDPKASGLVGEVQNDIKIQAPSEHVDLNGFHPMESPLLEDPHLEFYTPQICKSTKQWIVSEIDLAFIAEGVGILGTGGGGSSRSAYLNAIRSLRSAGVGKMRIIDPKYVPDDGQVVLVAWTGSPSVSSERLSNGNELPTALKVLGKFLHIDKYAAIMGPEIGGSNGMCAFPIAASMDTPVIDADTMGRAFPKVDMALPYVYGQASPCPAVFTDARGNVQLIAETEDHHRFETMSRAACVELGLSTAMALNPLSAKVVRSHCCHRSLSSAWFIGREIYLARLKKRNPATAVLSMIPGGRFLYSGKVTEVSRKVEGGFTIGTATLQYNDENGQDIKTDKTRLLQLKYQNEFLYATLVNPDGSLEPVCTTPDLISVLDQDGSALQTHELRYGLLLDVIALPAHPLWMTDEGKDAAGPRAFSLNADYVPYASAWKEPESVIERYSRITP</sequence>
<dbReference type="Pfam" id="PF01968">
    <property type="entry name" value="Hydantoinase_A"/>
    <property type="match status" value="1"/>
</dbReference>
<dbReference type="RefSeq" id="XP_020116532.1">
    <property type="nucleotide sequence ID" value="XM_020263343.1"/>
</dbReference>
<dbReference type="Pfam" id="PF20906">
    <property type="entry name" value="S-Me-THD_C"/>
    <property type="match status" value="1"/>
</dbReference>
<organism evidence="5 6">
    <name type="scientific">Talaromyces atroroseus</name>
    <dbReference type="NCBI Taxonomy" id="1441469"/>
    <lineage>
        <taxon>Eukaryota</taxon>
        <taxon>Fungi</taxon>
        <taxon>Dikarya</taxon>
        <taxon>Ascomycota</taxon>
        <taxon>Pezizomycotina</taxon>
        <taxon>Eurotiomycetes</taxon>
        <taxon>Eurotiomycetidae</taxon>
        <taxon>Eurotiales</taxon>
        <taxon>Trichocomaceae</taxon>
        <taxon>Talaromyces</taxon>
        <taxon>Talaromyces sect. Trachyspermi</taxon>
    </lineage>
</organism>
<dbReference type="GO" id="GO:0016787">
    <property type="term" value="F:hydrolase activity"/>
    <property type="evidence" value="ECO:0007669"/>
    <property type="project" value="InterPro"/>
</dbReference>
<feature type="domain" description="S-Me-THD-like C-terminal" evidence="4">
    <location>
        <begin position="752"/>
        <end position="951"/>
    </location>
</feature>
<dbReference type="InterPro" id="IPR048350">
    <property type="entry name" value="S-Me-THD-like_C"/>
</dbReference>
<dbReference type="OrthoDB" id="5404895at2759"/>
<evidence type="ECO:0000259" key="1">
    <source>
        <dbReference type="Pfam" id="PF01968"/>
    </source>
</evidence>
<evidence type="ECO:0000313" key="6">
    <source>
        <dbReference type="Proteomes" id="UP000214365"/>
    </source>
</evidence>
<dbReference type="AlphaFoldDB" id="A0A225A734"/>
<dbReference type="PANTHER" id="PTHR11365:SF10">
    <property type="entry name" value="HYDANTOINASE_OXOPROLINASE"/>
    <property type="match status" value="1"/>
</dbReference>
<accession>A0A225A734</accession>
<dbReference type="InterPro" id="IPR045079">
    <property type="entry name" value="Oxoprolinase-like"/>
</dbReference>
<dbReference type="InterPro" id="IPR010318">
    <property type="entry name" value="S-Me-THD_N"/>
</dbReference>
<evidence type="ECO:0000313" key="5">
    <source>
        <dbReference type="EMBL" id="OKL56411.1"/>
    </source>
</evidence>
<dbReference type="SUPFAM" id="SSF160991">
    <property type="entry name" value="CV3147-like"/>
    <property type="match status" value="1"/>
</dbReference>
<dbReference type="InterPro" id="IPR043129">
    <property type="entry name" value="ATPase_NBD"/>
</dbReference>
<proteinExistence type="predicted"/>
<dbReference type="Gene3D" id="2.40.390.10">
    <property type="entry name" value="CV3147-like"/>
    <property type="match status" value="1"/>
</dbReference>
<comment type="caution">
    <text evidence="5">The sequence shown here is derived from an EMBL/GenBank/DDBJ whole genome shotgun (WGS) entry which is preliminary data.</text>
</comment>
<evidence type="ECO:0000259" key="2">
    <source>
        <dbReference type="Pfam" id="PF05378"/>
    </source>
</evidence>
<feature type="domain" description="S-Me-THD N-terminal" evidence="3">
    <location>
        <begin position="589"/>
        <end position="747"/>
    </location>
</feature>
<dbReference type="Pfam" id="PF05378">
    <property type="entry name" value="Hydant_A_N"/>
    <property type="match status" value="1"/>
</dbReference>
<reference evidence="5 6" key="1">
    <citation type="submission" date="2015-06" db="EMBL/GenBank/DDBJ databases">
        <title>Talaromyces atroroseus IBT 11181 draft genome.</title>
        <authorList>
            <person name="Rasmussen K.B."/>
            <person name="Rasmussen S."/>
            <person name="Petersen B."/>
            <person name="Sicheritz-Ponten T."/>
            <person name="Mortensen U.H."/>
            <person name="Thrane U."/>
        </authorList>
    </citation>
    <scope>NUCLEOTIDE SEQUENCE [LARGE SCALE GENOMIC DNA]</scope>
    <source>
        <strain evidence="5 6">IBT 11181</strain>
    </source>
</reference>
<dbReference type="InterPro" id="IPR024071">
    <property type="entry name" value="S-Me-THD_C_sf"/>
</dbReference>
<dbReference type="FunFam" id="3.40.1610.10:FF:000001">
    <property type="entry name" value="Hydantoinase, putative"/>
    <property type="match status" value="1"/>
</dbReference>
<evidence type="ECO:0000259" key="3">
    <source>
        <dbReference type="Pfam" id="PF06032"/>
    </source>
</evidence>
<gene>
    <name evidence="5" type="ORF">UA08_08053</name>
</gene>
<dbReference type="SUPFAM" id="SSF53067">
    <property type="entry name" value="Actin-like ATPase domain"/>
    <property type="match status" value="1"/>
</dbReference>
<dbReference type="EMBL" id="LFMY01000014">
    <property type="protein sequence ID" value="OKL56411.1"/>
    <property type="molecule type" value="Genomic_DNA"/>
</dbReference>
<feature type="domain" description="Hydantoinase A/oxoprolinase" evidence="1">
    <location>
        <begin position="185"/>
        <end position="366"/>
    </location>
</feature>
<dbReference type="PANTHER" id="PTHR11365">
    <property type="entry name" value="5-OXOPROLINASE RELATED"/>
    <property type="match status" value="1"/>
</dbReference>
<evidence type="ECO:0000259" key="4">
    <source>
        <dbReference type="Pfam" id="PF20906"/>
    </source>
</evidence>
<dbReference type="InterPro" id="IPR002821">
    <property type="entry name" value="Hydantoinase_A"/>
</dbReference>
<dbReference type="GeneID" id="31007809"/>
<dbReference type="InterPro" id="IPR027479">
    <property type="entry name" value="S-Me-THD_N_sf"/>
</dbReference>
<protein>
    <recommendedName>
        <fullName evidence="7">Hydantoinase A/oxoprolinase domain-containing protein</fullName>
    </recommendedName>
</protein>
<dbReference type="Gene3D" id="3.40.1610.10">
    <property type="entry name" value="CV3147-like domain"/>
    <property type="match status" value="1"/>
</dbReference>
<dbReference type="InterPro" id="IPR008040">
    <property type="entry name" value="Hydant_A_N"/>
</dbReference>
<dbReference type="Proteomes" id="UP000214365">
    <property type="component" value="Unassembled WGS sequence"/>
</dbReference>
<name>A0A225A734_TALAT</name>
<dbReference type="Pfam" id="PF06032">
    <property type="entry name" value="S-Me-THD_N"/>
    <property type="match status" value="1"/>
</dbReference>
<evidence type="ECO:0008006" key="7">
    <source>
        <dbReference type="Google" id="ProtNLM"/>
    </source>
</evidence>